<accession>A0A9D2U846</accession>
<organism evidence="5 6">
    <name type="scientific">Candidatus Paenalcaligenes intestinipullorum</name>
    <dbReference type="NCBI Taxonomy" id="2838718"/>
    <lineage>
        <taxon>Bacteria</taxon>
        <taxon>Pseudomonadati</taxon>
        <taxon>Pseudomonadota</taxon>
        <taxon>Betaproteobacteria</taxon>
        <taxon>Burkholderiales</taxon>
        <taxon>Alcaligenaceae</taxon>
        <taxon>Paenalcaligenes</taxon>
    </lineage>
</organism>
<dbReference type="Gene3D" id="2.40.100.10">
    <property type="entry name" value="Cyclophilin-like"/>
    <property type="match status" value="1"/>
</dbReference>
<evidence type="ECO:0000259" key="4">
    <source>
        <dbReference type="SMART" id="SM00797"/>
    </source>
</evidence>
<proteinExistence type="predicted"/>
<evidence type="ECO:0000313" key="5">
    <source>
        <dbReference type="EMBL" id="HJD44731.1"/>
    </source>
</evidence>
<keyword evidence="2" id="KW-0378">Hydrolase</keyword>
<dbReference type="InterPro" id="IPR052708">
    <property type="entry name" value="PxpC"/>
</dbReference>
<reference evidence="5" key="1">
    <citation type="journal article" date="2021" name="PeerJ">
        <title>Extensive microbial diversity within the chicken gut microbiome revealed by metagenomics and culture.</title>
        <authorList>
            <person name="Gilroy R."/>
            <person name="Ravi A."/>
            <person name="Getino M."/>
            <person name="Pursley I."/>
            <person name="Horton D.L."/>
            <person name="Alikhan N.F."/>
            <person name="Baker D."/>
            <person name="Gharbi K."/>
            <person name="Hall N."/>
            <person name="Watson M."/>
            <person name="Adriaenssens E.M."/>
            <person name="Foster-Nyarko E."/>
            <person name="Jarju S."/>
            <person name="Secka A."/>
            <person name="Antonio M."/>
            <person name="Oren A."/>
            <person name="Chaudhuri R.R."/>
            <person name="La Ragione R."/>
            <person name="Hildebrand F."/>
            <person name="Pallen M.J."/>
        </authorList>
    </citation>
    <scope>NUCLEOTIDE SEQUENCE</scope>
    <source>
        <strain evidence="5">9264</strain>
    </source>
</reference>
<dbReference type="AlphaFoldDB" id="A0A9D2U846"/>
<dbReference type="GO" id="GO:0005524">
    <property type="term" value="F:ATP binding"/>
    <property type="evidence" value="ECO:0007669"/>
    <property type="project" value="UniProtKB-KW"/>
</dbReference>
<dbReference type="Pfam" id="PF02626">
    <property type="entry name" value="CT_A_B"/>
    <property type="match status" value="1"/>
</dbReference>
<dbReference type="InterPro" id="IPR029000">
    <property type="entry name" value="Cyclophilin-like_dom_sf"/>
</dbReference>
<dbReference type="PANTHER" id="PTHR43309:SF3">
    <property type="entry name" value="5-OXOPROLINASE SUBUNIT C"/>
    <property type="match status" value="1"/>
</dbReference>
<reference evidence="5" key="2">
    <citation type="submission" date="2021-04" db="EMBL/GenBank/DDBJ databases">
        <authorList>
            <person name="Gilroy R."/>
        </authorList>
    </citation>
    <scope>NUCLEOTIDE SEQUENCE</scope>
    <source>
        <strain evidence="5">9264</strain>
    </source>
</reference>
<gene>
    <name evidence="5" type="ORF">H9906_06860</name>
</gene>
<evidence type="ECO:0000256" key="2">
    <source>
        <dbReference type="ARBA" id="ARBA00022801"/>
    </source>
</evidence>
<name>A0A9D2U846_9BURK</name>
<dbReference type="PANTHER" id="PTHR43309">
    <property type="entry name" value="5-OXOPROLINASE SUBUNIT C"/>
    <property type="match status" value="1"/>
</dbReference>
<comment type="caution">
    <text evidence="5">The sequence shown here is derived from an EMBL/GenBank/DDBJ whole genome shotgun (WGS) entry which is preliminary data.</text>
</comment>
<dbReference type="EMBL" id="DWUQ01000142">
    <property type="protein sequence ID" value="HJD44731.1"/>
    <property type="molecule type" value="Genomic_DNA"/>
</dbReference>
<keyword evidence="1" id="KW-0547">Nucleotide-binding</keyword>
<feature type="domain" description="Carboxyltransferase" evidence="4">
    <location>
        <begin position="1"/>
        <end position="90"/>
    </location>
</feature>
<evidence type="ECO:0000256" key="1">
    <source>
        <dbReference type="ARBA" id="ARBA00022741"/>
    </source>
</evidence>
<evidence type="ECO:0000313" key="6">
    <source>
        <dbReference type="Proteomes" id="UP000823889"/>
    </source>
</evidence>
<keyword evidence="3" id="KW-0067">ATP-binding</keyword>
<dbReference type="SMART" id="SM00797">
    <property type="entry name" value="AHS2"/>
    <property type="match status" value="1"/>
</dbReference>
<dbReference type="Proteomes" id="UP000823889">
    <property type="component" value="Unassembled WGS sequence"/>
</dbReference>
<feature type="non-terminal residue" evidence="5">
    <location>
        <position position="1"/>
    </location>
</feature>
<sequence>CRLAGPILQRTTQRELLSVAVSPGTVQVPPDGQPIVLLADAQTTGGYPRIAQVISVDLPRFAQRAPQDIVHMEWVDIATAQVLSLAQQQAFDLLTHAPS</sequence>
<protein>
    <submittedName>
        <fullName evidence="5">Carboxylase</fullName>
    </submittedName>
</protein>
<evidence type="ECO:0000256" key="3">
    <source>
        <dbReference type="ARBA" id="ARBA00022840"/>
    </source>
</evidence>
<dbReference type="InterPro" id="IPR003778">
    <property type="entry name" value="CT_A_B"/>
</dbReference>
<dbReference type="GO" id="GO:0016787">
    <property type="term" value="F:hydrolase activity"/>
    <property type="evidence" value="ECO:0007669"/>
    <property type="project" value="UniProtKB-KW"/>
</dbReference>